<dbReference type="Gene3D" id="3.90.1150.10">
    <property type="entry name" value="Aspartate Aminotransferase, domain 1"/>
    <property type="match status" value="1"/>
</dbReference>
<dbReference type="PANTHER" id="PTHR42699:SF1">
    <property type="entry name" value="CYSTATHIONINE GAMMA-SYNTHASE-RELATED"/>
    <property type="match status" value="1"/>
</dbReference>
<dbReference type="SUPFAM" id="SSF53383">
    <property type="entry name" value="PLP-dependent transferases"/>
    <property type="match status" value="1"/>
</dbReference>
<keyword evidence="5" id="KW-1185">Reference proteome</keyword>
<evidence type="ECO:0000313" key="5">
    <source>
        <dbReference type="Proteomes" id="UP001437256"/>
    </source>
</evidence>
<name>A0ABR2ZDS0_9AGAR</name>
<dbReference type="InterPro" id="IPR051750">
    <property type="entry name" value="Trans-sulfuration_enzymes"/>
</dbReference>
<dbReference type="GO" id="GO:0003962">
    <property type="term" value="F:cystathionine gamma-synthase activity"/>
    <property type="evidence" value="ECO:0007669"/>
    <property type="project" value="UniProtKB-EC"/>
</dbReference>
<dbReference type="EMBL" id="JBBXMP010000295">
    <property type="protein sequence ID" value="KAL0058602.1"/>
    <property type="molecule type" value="Genomic_DNA"/>
</dbReference>
<dbReference type="PANTHER" id="PTHR42699">
    <property type="match status" value="1"/>
</dbReference>
<comment type="similarity">
    <text evidence="3">Belongs to the trans-sulfuration enzymes family.</text>
</comment>
<protein>
    <submittedName>
        <fullName evidence="4">Cystathionine gamma-synthase</fullName>
        <ecNumber evidence="4">2.5.1.48</ecNumber>
    </submittedName>
</protein>
<evidence type="ECO:0000256" key="3">
    <source>
        <dbReference type="RuleBase" id="RU362118"/>
    </source>
</evidence>
<organism evidence="4 5">
    <name type="scientific">Marasmius tenuissimus</name>
    <dbReference type="NCBI Taxonomy" id="585030"/>
    <lineage>
        <taxon>Eukaryota</taxon>
        <taxon>Fungi</taxon>
        <taxon>Dikarya</taxon>
        <taxon>Basidiomycota</taxon>
        <taxon>Agaricomycotina</taxon>
        <taxon>Agaricomycetes</taxon>
        <taxon>Agaricomycetidae</taxon>
        <taxon>Agaricales</taxon>
        <taxon>Marasmiineae</taxon>
        <taxon>Marasmiaceae</taxon>
        <taxon>Marasmius</taxon>
    </lineage>
</organism>
<comment type="cofactor">
    <cofactor evidence="1 3">
        <name>pyridoxal 5'-phosphate</name>
        <dbReference type="ChEBI" id="CHEBI:597326"/>
    </cofactor>
</comment>
<dbReference type="EC" id="2.5.1.48" evidence="4"/>
<dbReference type="InterPro" id="IPR015422">
    <property type="entry name" value="PyrdxlP-dep_Trfase_small"/>
</dbReference>
<dbReference type="Pfam" id="PF01053">
    <property type="entry name" value="Cys_Met_Meta_PP"/>
    <property type="match status" value="1"/>
</dbReference>
<dbReference type="Proteomes" id="UP001437256">
    <property type="component" value="Unassembled WGS sequence"/>
</dbReference>
<proteinExistence type="inferred from homology"/>
<keyword evidence="4" id="KW-0808">Transferase</keyword>
<comment type="caution">
    <text evidence="4">The sequence shown here is derived from an EMBL/GenBank/DDBJ whole genome shotgun (WGS) entry which is preliminary data.</text>
</comment>
<accession>A0ABR2ZDS0</accession>
<evidence type="ECO:0000313" key="4">
    <source>
        <dbReference type="EMBL" id="KAL0058602.1"/>
    </source>
</evidence>
<reference evidence="4 5" key="1">
    <citation type="submission" date="2024-05" db="EMBL/GenBank/DDBJ databases">
        <title>A draft genome resource for the thread blight pathogen Marasmius tenuissimus strain MS-2.</title>
        <authorList>
            <person name="Yulfo-Soto G.E."/>
            <person name="Baruah I.K."/>
            <person name="Amoako-Attah I."/>
            <person name="Bukari Y."/>
            <person name="Meinhardt L.W."/>
            <person name="Bailey B.A."/>
            <person name="Cohen S.P."/>
        </authorList>
    </citation>
    <scope>NUCLEOTIDE SEQUENCE [LARGE SCALE GENOMIC DNA]</scope>
    <source>
        <strain evidence="4 5">MS-2</strain>
    </source>
</reference>
<gene>
    <name evidence="4" type="primary">STR2_3</name>
    <name evidence="4" type="ORF">AAF712_014723</name>
</gene>
<sequence length="186" mass="21252">MRTHLDETFVDDLYSEDAAVLEFNSRDFVSRVRSINGNAVAVADFLRSRSRSFHVEPAEINRLVITNVLFPKWVTRENYDLCRRPCVDSNNFGYLLSIEFVSIEASRAFYDALECVKAPTMGTNFTLAIPYTVLAHYNELSEVKNYGIDETLVRLSVGMEELDVIMGYIQKALEVAERTVDCQEML</sequence>
<dbReference type="InterPro" id="IPR000277">
    <property type="entry name" value="Cys/Met-Metab_PyrdxlP-dep_enz"/>
</dbReference>
<evidence type="ECO:0000256" key="1">
    <source>
        <dbReference type="ARBA" id="ARBA00001933"/>
    </source>
</evidence>
<evidence type="ECO:0000256" key="2">
    <source>
        <dbReference type="ARBA" id="ARBA00022898"/>
    </source>
</evidence>
<dbReference type="InterPro" id="IPR015424">
    <property type="entry name" value="PyrdxlP-dep_Trfase"/>
</dbReference>
<keyword evidence="2 3" id="KW-0663">Pyridoxal phosphate</keyword>